<keyword evidence="5" id="KW-0158">Chromosome</keyword>
<evidence type="ECO:0000256" key="8">
    <source>
        <dbReference type="ARBA" id="ARBA00023054"/>
    </source>
</evidence>
<organism evidence="13 14">
    <name type="scientific">Diplocarpon rosae</name>
    <dbReference type="NCBI Taxonomy" id="946125"/>
    <lineage>
        <taxon>Eukaryota</taxon>
        <taxon>Fungi</taxon>
        <taxon>Dikarya</taxon>
        <taxon>Ascomycota</taxon>
        <taxon>Pezizomycotina</taxon>
        <taxon>Leotiomycetes</taxon>
        <taxon>Helotiales</taxon>
        <taxon>Drepanopezizaceae</taxon>
        <taxon>Diplocarpon</taxon>
    </lineage>
</organism>
<feature type="coiled-coil region" evidence="10">
    <location>
        <begin position="457"/>
        <end position="484"/>
    </location>
</feature>
<name>A0AAD9SY97_9HELO</name>
<evidence type="ECO:0000256" key="10">
    <source>
        <dbReference type="SAM" id="Coils"/>
    </source>
</evidence>
<sequence>MSAGKGRRRPRSDTESEDGDDDTRRAQSSTRSESSKRARTNVYHGDSSAESSEIEDPHSNGFGKGQANMYNVDSNDGLGNFQPGAIIRVKLKNFVTYESAEFFPGPSMNMVIGPNGTGKSSLVCAICIGLGYPTSTLGRGKDFGEYVKDKSNGEAFIEIELCKRPDEPENHVIRLRIMKAGSTRDWWLNGRKTSMKAVQKLVKDLSIQIDNLCQFLPQEQVATFASLSPVAILEETQRAAAPPEMLEMHEQLKGLRKSQKGLDIQLVTDRETLENWEKRQESLQIQVQKLQERLQIEEKIKHLERTIPFVEYRDARIEHQVRSRTKKEAQQRVRELEAQVQPTLERINAKQEYLKQISEIVKERKIATNGAERQADAKSQTLDKVDEEIKDKEGLMEAQKKARNEQKHKVGKLQKIVTDLKAKLHGEAIAFDPTEWNDRIARSRLSISIDLILTYKQRTKEHELQDLKAEAEELVSRENEIKDQGRAVSNKRAEAERSLAAFDTQEGQQMSKLAHESRDTAEAWKWVQEHRDEFQAEIYGPPLITCSLKDPRYANAVEATLKRTDFLTFVTQNSSDSKKLSNQLGKFKDITIREADAARTESRLLSEQEMQQLGLDAWAIDLVDGPGPVLSFLESRGLDRSAVALQDITDDRYNYIKEKTKLTQWATNNNSYRIQKREEYGPSATSSTSRQVNAARYWTDQPADTSGKREIREKIAEIESEFEDLKQQILPLRATIKQLREKGHQLQKEIAAMKEEKAELQTAFNEQRNLPGKIKRAEDALGATDSIFVDIQNEMARINAQHDAAVLQKVKLALEYKDLVSNIRSCHEALLEAQIRAIEAESDVVGLQERNSGITSQVDEERRRMNEAHQELAEFKAIATRARDAVAALQADPENEQYRDGWANLAEDLTVEQLHNDISAEKVKLQFTHADNPDAVRQFDQRQKDIERLQQKIDDVGEKLEKTNRRIIKIRGIWEPRLDSLIAEISDAFSHNFEQIGCAGEVAVHKDDDFDLWSVQIKVKFREKESLQILDAHRQSGGERSVSTIFYLLSLQALAQAPFRVVDEINQGMDPRNERMVHERMVEIACKEHTSQYFLITPKLLTGLRYDRRMKVLCIASGAWMPTDYKKLDVNKIIGIKRGLMASAAG</sequence>
<accession>A0AAD9SY97</accession>
<keyword evidence="7" id="KW-0067">ATP-binding</keyword>
<dbReference type="SUPFAM" id="SSF52540">
    <property type="entry name" value="P-loop containing nucleoside triphosphate hydrolases"/>
    <property type="match status" value="1"/>
</dbReference>
<comment type="similarity">
    <text evidence="3">Belongs to the SMC family. SMC5 subfamily.</text>
</comment>
<dbReference type="PANTHER" id="PTHR45916">
    <property type="entry name" value="STRUCTURAL MAINTENANCE OF CHROMOSOMES PROTEIN 5"/>
    <property type="match status" value="1"/>
</dbReference>
<dbReference type="InterPro" id="IPR027417">
    <property type="entry name" value="P-loop_NTPase"/>
</dbReference>
<reference evidence="13" key="1">
    <citation type="submission" date="2023-06" db="EMBL/GenBank/DDBJ databases">
        <title>Draft genome of Marssonina rosae.</title>
        <authorList>
            <person name="Cheng Q."/>
        </authorList>
    </citation>
    <scope>NUCLEOTIDE SEQUENCE</scope>
    <source>
        <strain evidence="13">R4</strain>
    </source>
</reference>
<comment type="caution">
    <text evidence="13">The sequence shown here is derived from an EMBL/GenBank/DDBJ whole genome shotgun (WGS) entry which is preliminary data.</text>
</comment>
<dbReference type="GO" id="GO:0005634">
    <property type="term" value="C:nucleus"/>
    <property type="evidence" value="ECO:0007669"/>
    <property type="project" value="UniProtKB-SubCell"/>
</dbReference>
<keyword evidence="9" id="KW-0539">Nucleus</keyword>
<proteinExistence type="inferred from homology"/>
<evidence type="ECO:0000256" key="3">
    <source>
        <dbReference type="ARBA" id="ARBA00010171"/>
    </source>
</evidence>
<dbReference type="Gene3D" id="3.40.50.300">
    <property type="entry name" value="P-loop containing nucleotide triphosphate hydrolases"/>
    <property type="match status" value="2"/>
</dbReference>
<feature type="coiled-coil region" evidence="10">
    <location>
        <begin position="939"/>
        <end position="966"/>
    </location>
</feature>
<feature type="coiled-coil region" evidence="10">
    <location>
        <begin position="708"/>
        <end position="770"/>
    </location>
</feature>
<dbReference type="GO" id="GO:0005524">
    <property type="term" value="F:ATP binding"/>
    <property type="evidence" value="ECO:0007669"/>
    <property type="project" value="UniProtKB-KW"/>
</dbReference>
<dbReference type="FunFam" id="3.40.50.300:FF:001301">
    <property type="entry name" value="Structural maintenance of chromosomes 5"/>
    <property type="match status" value="1"/>
</dbReference>
<dbReference type="Pfam" id="PF02463">
    <property type="entry name" value="SMC_N"/>
    <property type="match status" value="1"/>
</dbReference>
<evidence type="ECO:0000256" key="7">
    <source>
        <dbReference type="ARBA" id="ARBA00022840"/>
    </source>
</evidence>
<dbReference type="GO" id="GO:0030915">
    <property type="term" value="C:Smc5-Smc6 complex"/>
    <property type="evidence" value="ECO:0007669"/>
    <property type="project" value="TreeGrafter"/>
</dbReference>
<keyword evidence="14" id="KW-1185">Reference proteome</keyword>
<dbReference type="GO" id="GO:0003697">
    <property type="term" value="F:single-stranded DNA binding"/>
    <property type="evidence" value="ECO:0007669"/>
    <property type="project" value="TreeGrafter"/>
</dbReference>
<keyword evidence="6" id="KW-0547">Nucleotide-binding</keyword>
<dbReference type="AlphaFoldDB" id="A0AAD9SY97"/>
<dbReference type="PANTHER" id="PTHR45916:SF1">
    <property type="entry name" value="STRUCTURAL MAINTENANCE OF CHROMOSOMES PROTEIN 5"/>
    <property type="match status" value="1"/>
</dbReference>
<evidence type="ECO:0000256" key="5">
    <source>
        <dbReference type="ARBA" id="ARBA00022454"/>
    </source>
</evidence>
<feature type="compositionally biased region" description="Basic residues" evidence="11">
    <location>
        <begin position="1"/>
        <end position="10"/>
    </location>
</feature>
<dbReference type="Proteomes" id="UP001285354">
    <property type="component" value="Unassembled WGS sequence"/>
</dbReference>
<evidence type="ECO:0000256" key="1">
    <source>
        <dbReference type="ARBA" id="ARBA00004123"/>
    </source>
</evidence>
<evidence type="ECO:0000256" key="6">
    <source>
        <dbReference type="ARBA" id="ARBA00022741"/>
    </source>
</evidence>
<feature type="coiled-coil region" evidence="10">
    <location>
        <begin position="273"/>
        <end position="346"/>
    </location>
</feature>
<feature type="domain" description="RecF/RecN/SMC N-terminal" evidence="12">
    <location>
        <begin position="86"/>
        <end position="1098"/>
    </location>
</feature>
<evidence type="ECO:0000313" key="14">
    <source>
        <dbReference type="Proteomes" id="UP001285354"/>
    </source>
</evidence>
<protein>
    <recommendedName>
        <fullName evidence="4">Structural maintenance of chromosomes protein 5</fullName>
    </recommendedName>
</protein>
<evidence type="ECO:0000256" key="9">
    <source>
        <dbReference type="ARBA" id="ARBA00023242"/>
    </source>
</evidence>
<comment type="subcellular location">
    <subcellularLocation>
        <location evidence="2">Chromosome</location>
    </subcellularLocation>
    <subcellularLocation>
        <location evidence="1">Nucleus</location>
    </subcellularLocation>
</comment>
<dbReference type="InterPro" id="IPR003395">
    <property type="entry name" value="RecF/RecN/SMC_N"/>
</dbReference>
<gene>
    <name evidence="13" type="ORF">QTJ16_003928</name>
</gene>
<evidence type="ECO:0000259" key="12">
    <source>
        <dbReference type="Pfam" id="PF02463"/>
    </source>
</evidence>
<evidence type="ECO:0000256" key="2">
    <source>
        <dbReference type="ARBA" id="ARBA00004286"/>
    </source>
</evidence>
<dbReference type="EMBL" id="JAUBYV010000005">
    <property type="protein sequence ID" value="KAK2626753.1"/>
    <property type="molecule type" value="Genomic_DNA"/>
</dbReference>
<dbReference type="GO" id="GO:0000724">
    <property type="term" value="P:double-strand break repair via homologous recombination"/>
    <property type="evidence" value="ECO:0007669"/>
    <property type="project" value="TreeGrafter"/>
</dbReference>
<evidence type="ECO:0000256" key="4">
    <source>
        <dbReference type="ARBA" id="ARBA00018687"/>
    </source>
</evidence>
<feature type="region of interest" description="Disordered" evidence="11">
    <location>
        <begin position="1"/>
        <end position="66"/>
    </location>
</feature>
<evidence type="ECO:0000313" key="13">
    <source>
        <dbReference type="EMBL" id="KAK2626753.1"/>
    </source>
</evidence>
<keyword evidence="8 10" id="KW-0175">Coiled coil</keyword>
<evidence type="ECO:0000256" key="11">
    <source>
        <dbReference type="SAM" id="MobiDB-lite"/>
    </source>
</evidence>